<feature type="transmembrane region" description="Helical" evidence="6">
    <location>
        <begin position="414"/>
        <end position="433"/>
    </location>
</feature>
<organism evidence="8 9">
    <name type="scientific">Methylococcus capsulatus</name>
    <dbReference type="NCBI Taxonomy" id="414"/>
    <lineage>
        <taxon>Bacteria</taxon>
        <taxon>Pseudomonadati</taxon>
        <taxon>Pseudomonadota</taxon>
        <taxon>Gammaproteobacteria</taxon>
        <taxon>Methylococcales</taxon>
        <taxon>Methylococcaceae</taxon>
        <taxon>Methylococcus</taxon>
    </lineage>
</organism>
<dbReference type="Pfam" id="PF04932">
    <property type="entry name" value="Wzy_C"/>
    <property type="match status" value="1"/>
</dbReference>
<keyword evidence="4 6" id="KW-0472">Membrane</keyword>
<dbReference type="InterPro" id="IPR051533">
    <property type="entry name" value="WaaL-like"/>
</dbReference>
<feature type="region of interest" description="Disordered" evidence="5">
    <location>
        <begin position="464"/>
        <end position="487"/>
    </location>
</feature>
<comment type="subcellular location">
    <subcellularLocation>
        <location evidence="1">Membrane</location>
        <topology evidence="1">Multi-pass membrane protein</topology>
    </subcellularLocation>
</comment>
<reference evidence="8 9" key="1">
    <citation type="submission" date="2022-09" db="EMBL/GenBank/DDBJ databases">
        <authorList>
            <person name="Giprobiosintez L."/>
        </authorList>
    </citation>
    <scope>NUCLEOTIDE SEQUENCE [LARGE SCALE GENOMIC DNA]</scope>
    <source>
        <strain evidence="9">VKPM-B-12549 (GBS-15)</strain>
    </source>
</reference>
<feature type="transmembrane region" description="Helical" evidence="6">
    <location>
        <begin position="64"/>
        <end position="86"/>
    </location>
</feature>
<name>A0ABZ2F3P7_METCP</name>
<feature type="transmembrane region" description="Helical" evidence="6">
    <location>
        <begin position="31"/>
        <end position="52"/>
    </location>
</feature>
<keyword evidence="2 6" id="KW-0812">Transmembrane</keyword>
<feature type="transmembrane region" description="Helical" evidence="6">
    <location>
        <begin position="199"/>
        <end position="221"/>
    </location>
</feature>
<evidence type="ECO:0000256" key="1">
    <source>
        <dbReference type="ARBA" id="ARBA00004141"/>
    </source>
</evidence>
<evidence type="ECO:0000256" key="6">
    <source>
        <dbReference type="SAM" id="Phobius"/>
    </source>
</evidence>
<keyword evidence="8" id="KW-0436">Ligase</keyword>
<feature type="transmembrane region" description="Helical" evidence="6">
    <location>
        <begin position="439"/>
        <end position="460"/>
    </location>
</feature>
<evidence type="ECO:0000256" key="3">
    <source>
        <dbReference type="ARBA" id="ARBA00022989"/>
    </source>
</evidence>
<dbReference type="Proteomes" id="UP001359308">
    <property type="component" value="Chromosome"/>
</dbReference>
<feature type="transmembrane region" description="Helical" evidence="6">
    <location>
        <begin position="7"/>
        <end position="25"/>
    </location>
</feature>
<accession>A0ABZ2F3P7</accession>
<keyword evidence="9" id="KW-1185">Reference proteome</keyword>
<dbReference type="GO" id="GO:0016874">
    <property type="term" value="F:ligase activity"/>
    <property type="evidence" value="ECO:0007669"/>
    <property type="project" value="UniProtKB-KW"/>
</dbReference>
<dbReference type="PANTHER" id="PTHR37422:SF13">
    <property type="entry name" value="LIPOPOLYSACCHARIDE BIOSYNTHESIS PROTEIN PA4999-RELATED"/>
    <property type="match status" value="1"/>
</dbReference>
<proteinExistence type="predicted"/>
<dbReference type="InterPro" id="IPR007016">
    <property type="entry name" value="O-antigen_ligase-rel_domated"/>
</dbReference>
<feature type="transmembrane region" description="Helical" evidence="6">
    <location>
        <begin position="385"/>
        <end position="407"/>
    </location>
</feature>
<sequence length="487" mass="53143">MALVFDKGLFAVLLALIFWLPLPWGSNWEGAVYFFSSIAFVLGAGCCLLYAHGGLPLTTAFRKAWPAMLLIGASVVWVAFQGSTWFSDLAEKWGPRAALVYPDARQIDPGLLFSFSTDPYYTRLAAFRGAAYLAMFAIILLLVRDQPRVRWLAYTMVSCGVFEALYGSAKSLTGLEFGFFGKEIGKAVATGTFVHRNHLAGLLEMTLAVGVGLLISGRYSSPGGNWRDWLRGLATFLLSEKAPLRIAVVIMAVGLVLTRSRMGNVGFAASLTIAGAVYLLFVRSSKFSRGLVLVFFLSIVLVDVLVIGSYFGIEEVARRLEQTTVVEASNRVDLFDYALPYVSDYLPFGAGAGSFVASFLPYGGPEVVTPYDHAHNDYLEFLGEWGIGFLPMALAVALSLVVALFALRQRHDAVLKAAAFASFMGILALLIHSCVDFNLQIPANAGFFVVLMALAWVSAFSHPHRDAKTSPTVDAKYGSRSLRRRRQ</sequence>
<evidence type="ECO:0000256" key="5">
    <source>
        <dbReference type="SAM" id="MobiDB-lite"/>
    </source>
</evidence>
<feature type="transmembrane region" description="Helical" evidence="6">
    <location>
        <begin position="125"/>
        <end position="144"/>
    </location>
</feature>
<evidence type="ECO:0000259" key="7">
    <source>
        <dbReference type="Pfam" id="PF04932"/>
    </source>
</evidence>
<evidence type="ECO:0000313" key="9">
    <source>
        <dbReference type="Proteomes" id="UP001359308"/>
    </source>
</evidence>
<dbReference type="RefSeq" id="WP_277458495.1">
    <property type="nucleotide sequence ID" value="NZ_CP104311.1"/>
</dbReference>
<feature type="transmembrane region" description="Helical" evidence="6">
    <location>
        <begin position="242"/>
        <end position="259"/>
    </location>
</feature>
<gene>
    <name evidence="8" type="ORF">N4J17_11230</name>
</gene>
<protein>
    <submittedName>
        <fullName evidence="8">O-antigen ligase family protein</fullName>
    </submittedName>
</protein>
<evidence type="ECO:0000313" key="8">
    <source>
        <dbReference type="EMBL" id="WWF01039.1"/>
    </source>
</evidence>
<dbReference type="PANTHER" id="PTHR37422">
    <property type="entry name" value="TEICHURONIC ACID BIOSYNTHESIS PROTEIN TUAE"/>
    <property type="match status" value="1"/>
</dbReference>
<keyword evidence="3 6" id="KW-1133">Transmembrane helix</keyword>
<evidence type="ECO:0000256" key="2">
    <source>
        <dbReference type="ARBA" id="ARBA00022692"/>
    </source>
</evidence>
<evidence type="ECO:0000256" key="4">
    <source>
        <dbReference type="ARBA" id="ARBA00023136"/>
    </source>
</evidence>
<feature type="transmembrane region" description="Helical" evidence="6">
    <location>
        <begin position="291"/>
        <end position="313"/>
    </location>
</feature>
<dbReference type="EMBL" id="CP104311">
    <property type="protein sequence ID" value="WWF01039.1"/>
    <property type="molecule type" value="Genomic_DNA"/>
</dbReference>
<feature type="transmembrane region" description="Helical" evidence="6">
    <location>
        <begin position="265"/>
        <end position="282"/>
    </location>
</feature>
<feature type="domain" description="O-antigen ligase-related" evidence="7">
    <location>
        <begin position="246"/>
        <end position="387"/>
    </location>
</feature>